<evidence type="ECO:0000313" key="4">
    <source>
        <dbReference type="Proteomes" id="UP000001887"/>
    </source>
</evidence>
<evidence type="ECO:0000256" key="1">
    <source>
        <dbReference type="SAM" id="SignalP"/>
    </source>
</evidence>
<reference evidence="3 4" key="1">
    <citation type="journal article" date="2009" name="Stand. Genomic Sci.">
        <title>Complete genome sequence of Pirellula staleyi type strain (ATCC 27377).</title>
        <authorList>
            <person name="Clum A."/>
            <person name="Tindall B.J."/>
            <person name="Sikorski J."/>
            <person name="Ivanova N."/>
            <person name="Mavrommatis K."/>
            <person name="Lucas S."/>
            <person name="Glavina del Rio T."/>
            <person name="Nolan M."/>
            <person name="Chen F."/>
            <person name="Tice H."/>
            <person name="Pitluck S."/>
            <person name="Cheng J.F."/>
            <person name="Chertkov O."/>
            <person name="Brettin T."/>
            <person name="Han C."/>
            <person name="Detter J.C."/>
            <person name="Kuske C."/>
            <person name="Bruce D."/>
            <person name="Goodwin L."/>
            <person name="Ovchinikova G."/>
            <person name="Pati A."/>
            <person name="Mikhailova N."/>
            <person name="Chen A."/>
            <person name="Palaniappan K."/>
            <person name="Land M."/>
            <person name="Hauser L."/>
            <person name="Chang Y.J."/>
            <person name="Jeffries C.D."/>
            <person name="Chain P."/>
            <person name="Rohde M."/>
            <person name="Goker M."/>
            <person name="Bristow J."/>
            <person name="Eisen J.A."/>
            <person name="Markowitz V."/>
            <person name="Hugenholtz P."/>
            <person name="Kyrpides N.C."/>
            <person name="Klenk H.P."/>
            <person name="Lapidus A."/>
        </authorList>
    </citation>
    <scope>NUCLEOTIDE SEQUENCE [LARGE SCALE GENOMIC DNA]</scope>
    <source>
        <strain evidence="4">ATCC 27377 / DSM 6068 / ICPB 4128</strain>
    </source>
</reference>
<dbReference type="EMBL" id="CP001848">
    <property type="protein sequence ID" value="ADB16344.1"/>
    <property type="molecule type" value="Genomic_DNA"/>
</dbReference>
<dbReference type="GO" id="GO:0019005">
    <property type="term" value="C:SCF ubiquitin ligase complex"/>
    <property type="evidence" value="ECO:0007669"/>
    <property type="project" value="TreeGrafter"/>
</dbReference>
<dbReference type="OrthoDB" id="228844at2"/>
<evidence type="ECO:0000259" key="2">
    <source>
        <dbReference type="Pfam" id="PF07607"/>
    </source>
</evidence>
<dbReference type="KEGG" id="psl:Psta_1669"/>
<dbReference type="SUPFAM" id="SSF52047">
    <property type="entry name" value="RNI-like"/>
    <property type="match status" value="1"/>
</dbReference>
<dbReference type="Proteomes" id="UP000001887">
    <property type="component" value="Chromosome"/>
</dbReference>
<dbReference type="InterPro" id="IPR032675">
    <property type="entry name" value="LRR_dom_sf"/>
</dbReference>
<dbReference type="HOGENOM" id="CLU_452481_0_0_0"/>
<dbReference type="PANTHER" id="PTHR13318">
    <property type="entry name" value="PARTNER OF PAIRED, ISOFORM B-RELATED"/>
    <property type="match status" value="1"/>
</dbReference>
<keyword evidence="1" id="KW-0732">Signal</keyword>
<keyword evidence="4" id="KW-1185">Reference proteome</keyword>
<dbReference type="GO" id="GO:0031146">
    <property type="term" value="P:SCF-dependent proteasomal ubiquitin-dependent protein catabolic process"/>
    <property type="evidence" value="ECO:0007669"/>
    <property type="project" value="TreeGrafter"/>
</dbReference>
<feature type="chain" id="PRO_5003035872" description="DUF1570 domain-containing protein" evidence="1">
    <location>
        <begin position="21"/>
        <end position="633"/>
    </location>
</feature>
<proteinExistence type="predicted"/>
<accession>D2QYD0</accession>
<name>D2QYD0_PIRSD</name>
<dbReference type="Pfam" id="PF07607">
    <property type="entry name" value="DUF1570"/>
    <property type="match status" value="1"/>
</dbReference>
<evidence type="ECO:0000313" key="3">
    <source>
        <dbReference type="EMBL" id="ADB16344.1"/>
    </source>
</evidence>
<dbReference type="AlphaFoldDB" id="D2QYD0"/>
<sequence length="633" mass="69006" precursor="true">MILRGNLAASYGIASLLALAIVAATSARGAAAEAEEAFSVARKTFADNLATLAQKADELAMPREAAITRGWLMPQLSKGIALAIPAAIDPTKPTASAPERSQQWYRKFREYRATYAEALVALASSQIASGQPTAAYQSLHLALRENPEQAAARSALGYRAAPAPLPTITSPRPTIPTIDHPRLGWKRGTYQRLTTEHFQITSSAPAGSITRAAMQLEELHAIWKQTCFGYWSSGEALSARLDGKNESLGELPGSSKPLQVVLFKNREEYLAQLAEQQPKLELTTGIYFGDQQVAYFYADDESAEVTWRHEVAHQLFQETPRRTNLAEDQTSFALVEGIAMYFESLARVDGYYTLGTVAADRLQFARYRALSGDYLVSIEQLLSKTRDDVQSDPDIRKLYSQSAAVAHYFFEGGSATNREAFLDYLAKLYGGELTPATPLPAAILKPSGADFRQQFVGFLDVSDQDLLACVSPATTINLSLGRTTVTDQGLAQLGQFKRLKWLDLSLTKVTDTGLEQLDQLTQLNQLFLEGTAISSASIPAIARLRNLEELDLSKVNIADDDLAKIATLKQLKVLYLVGTPVTDAGLAKLVSLQNLEMLDLRGTRVSADAAEKLKSRIKSLANVLLDSSPSNVP</sequence>
<organism evidence="3 4">
    <name type="scientific">Pirellula staleyi (strain ATCC 27377 / DSM 6068 / ICPB 4128)</name>
    <name type="common">Pirella staleyi</name>
    <dbReference type="NCBI Taxonomy" id="530564"/>
    <lineage>
        <taxon>Bacteria</taxon>
        <taxon>Pseudomonadati</taxon>
        <taxon>Planctomycetota</taxon>
        <taxon>Planctomycetia</taxon>
        <taxon>Pirellulales</taxon>
        <taxon>Pirellulaceae</taxon>
        <taxon>Pirellula</taxon>
    </lineage>
</organism>
<dbReference type="Gene3D" id="3.80.10.10">
    <property type="entry name" value="Ribonuclease Inhibitor"/>
    <property type="match status" value="1"/>
</dbReference>
<dbReference type="STRING" id="530564.Psta_1669"/>
<gene>
    <name evidence="3" type="ordered locus">Psta_1669</name>
</gene>
<dbReference type="InterPro" id="IPR011464">
    <property type="entry name" value="DUF1570"/>
</dbReference>
<protein>
    <recommendedName>
        <fullName evidence="2">DUF1570 domain-containing protein</fullName>
    </recommendedName>
</protein>
<feature type="signal peptide" evidence="1">
    <location>
        <begin position="1"/>
        <end position="20"/>
    </location>
</feature>
<feature type="domain" description="DUF1570" evidence="2">
    <location>
        <begin position="306"/>
        <end position="427"/>
    </location>
</feature>
<dbReference type="eggNOG" id="COG4886">
    <property type="taxonomic scope" value="Bacteria"/>
</dbReference>